<reference evidence="5 6" key="1">
    <citation type="submission" date="2017-02" db="EMBL/GenBank/DDBJ databases">
        <title>Complete genome sequences of Mycobacterium kansasii strains isolated from rhesus macaques.</title>
        <authorList>
            <person name="Panda A."/>
            <person name="Nagaraj S."/>
            <person name="Zhao X."/>
            <person name="Tettelin H."/>
            <person name="Detolla L.J."/>
        </authorList>
    </citation>
    <scope>NUCLEOTIDE SEQUENCE [LARGE SCALE GENOMIC DNA]</scope>
    <source>
        <strain evidence="5 6">11-3469</strain>
    </source>
</reference>
<feature type="domain" description="PPE-PPW subfamily C-terminal" evidence="4">
    <location>
        <begin position="477"/>
        <end position="522"/>
    </location>
</feature>
<dbReference type="InterPro" id="IPR043641">
    <property type="entry name" value="PPE-PPW_C"/>
</dbReference>
<evidence type="ECO:0000256" key="2">
    <source>
        <dbReference type="SAM" id="Phobius"/>
    </source>
</evidence>
<dbReference type="InterPro" id="IPR000030">
    <property type="entry name" value="PPE_dom"/>
</dbReference>
<feature type="transmembrane region" description="Helical" evidence="2">
    <location>
        <begin position="390"/>
        <end position="413"/>
    </location>
</feature>
<keyword evidence="2" id="KW-0812">Transmembrane</keyword>
<evidence type="ECO:0000313" key="6">
    <source>
        <dbReference type="Proteomes" id="UP000188532"/>
    </source>
</evidence>
<dbReference type="EMBL" id="MVBN01000013">
    <property type="protein sequence ID" value="OOK64370.1"/>
    <property type="molecule type" value="Genomic_DNA"/>
</dbReference>
<accession>A0A1V3WBS1</accession>
<dbReference type="Gene3D" id="1.20.1260.20">
    <property type="entry name" value="PPE superfamily"/>
    <property type="match status" value="1"/>
</dbReference>
<comment type="similarity">
    <text evidence="1">Belongs to the mycobacterial PPE family.</text>
</comment>
<dbReference type="SUPFAM" id="SSF140459">
    <property type="entry name" value="PE/PPE dimer-like"/>
    <property type="match status" value="1"/>
</dbReference>
<dbReference type="Proteomes" id="UP000188532">
    <property type="component" value="Unassembled WGS sequence"/>
</dbReference>
<dbReference type="Pfam" id="PF00823">
    <property type="entry name" value="PPE"/>
    <property type="match status" value="1"/>
</dbReference>
<comment type="caution">
    <text evidence="5">The sequence shown here is derived from an EMBL/GenBank/DDBJ whole genome shotgun (WGS) entry which is preliminary data.</text>
</comment>
<keyword evidence="2" id="KW-0472">Membrane</keyword>
<dbReference type="STRING" id="1768.B1T50_01740"/>
<evidence type="ECO:0000313" key="5">
    <source>
        <dbReference type="EMBL" id="OOK64370.1"/>
    </source>
</evidence>
<protein>
    <submittedName>
        <fullName evidence="5">PPE family protein</fullName>
    </submittedName>
</protein>
<dbReference type="PANTHER" id="PTHR46766:SF1">
    <property type="entry name" value="GLUTAMINE-RICH PROTEIN 2"/>
    <property type="match status" value="1"/>
</dbReference>
<feature type="transmembrane region" description="Helical" evidence="2">
    <location>
        <begin position="289"/>
        <end position="313"/>
    </location>
</feature>
<dbReference type="AlphaFoldDB" id="A0A1V3WBS1"/>
<evidence type="ECO:0000256" key="1">
    <source>
        <dbReference type="ARBA" id="ARBA00010652"/>
    </source>
</evidence>
<dbReference type="InterPro" id="IPR038332">
    <property type="entry name" value="PPE_sf"/>
</dbReference>
<dbReference type="PANTHER" id="PTHR46766">
    <property type="entry name" value="GLUTAMINE-RICH PROTEIN 2"/>
    <property type="match status" value="1"/>
</dbReference>
<evidence type="ECO:0000259" key="4">
    <source>
        <dbReference type="Pfam" id="PF18878"/>
    </source>
</evidence>
<keyword evidence="2" id="KW-1133">Transmembrane helix</keyword>
<feature type="transmembrane region" description="Helical" evidence="2">
    <location>
        <begin position="355"/>
        <end position="378"/>
    </location>
</feature>
<gene>
    <name evidence="5" type="ORF">BZL29_8315</name>
</gene>
<sequence length="537" mass="52682">MPSAAEGLPPPTVSLVREGDSAVVTSDRGAEGFGFAGTAGKGAAPRAGGLIALGDEFGARVPMAPASWSAPGYAVGDGLAAVSYGVVGVWCDGWGVVGVAAGGAFGVVVCGSGAGVVGGGRGGVVVDECGVCRGGSRAVRGGRGDAGGGVAGPSAEFCVGAYVPYVAWLMQASADSATAAAAHESAAAAYVSALAAMPTLGELAANHAAHAVLVATNFFGINTIPIALNEADYVRMWIQAATTMGVYEAVDAAALASVPHIPPAPVIVKPGVGADLAATTGQALTSTPWVQILFELVLLVPTMVLEFFLALLLDIAFIPIIVGLIFLQLFIVALLVGSIAYLFLTLEFGTAFTFIYYIALLQVVIAVEFVAIGVLLLLPILMPVGAIVDLVAQIIGNLFGLAAGSLAGAGALIGGAAQGLGAIAGAAAAPTAGAPVAAMAVDSVTPSPLGVAGVDTHAQLVSTVTVDGAAGQSPISASDRGAGTLGFAGAEHSEGLVEPAGLMTLGNEFGAGTQVPMPPASWRAPVLDAASAGTMLC</sequence>
<name>A0A1V3WBS1_MYCKA</name>
<organism evidence="5 6">
    <name type="scientific">Mycobacterium kansasii</name>
    <dbReference type="NCBI Taxonomy" id="1768"/>
    <lineage>
        <taxon>Bacteria</taxon>
        <taxon>Bacillati</taxon>
        <taxon>Actinomycetota</taxon>
        <taxon>Actinomycetes</taxon>
        <taxon>Mycobacteriales</taxon>
        <taxon>Mycobacteriaceae</taxon>
        <taxon>Mycobacterium</taxon>
    </lineage>
</organism>
<feature type="domain" description="PPE-PPW subfamily C-terminal" evidence="4">
    <location>
        <begin position="25"/>
        <end position="68"/>
    </location>
</feature>
<feature type="domain" description="PPE" evidence="3">
    <location>
        <begin position="150"/>
        <end position="258"/>
    </location>
</feature>
<dbReference type="GO" id="GO:0052572">
    <property type="term" value="P:response to host immune response"/>
    <property type="evidence" value="ECO:0007669"/>
    <property type="project" value="TreeGrafter"/>
</dbReference>
<dbReference type="Pfam" id="PF18878">
    <property type="entry name" value="PPE-PPW"/>
    <property type="match status" value="2"/>
</dbReference>
<proteinExistence type="inferred from homology"/>
<evidence type="ECO:0000259" key="3">
    <source>
        <dbReference type="Pfam" id="PF00823"/>
    </source>
</evidence>
<feature type="transmembrane region" description="Helical" evidence="2">
    <location>
        <begin position="320"/>
        <end position="343"/>
    </location>
</feature>